<evidence type="ECO:0000259" key="5">
    <source>
        <dbReference type="Pfam" id="PF00551"/>
    </source>
</evidence>
<comment type="pathway">
    <text evidence="1">Purine metabolism; IMP biosynthesis via de novo pathway; N(2)-formyl-N(1)-(5-phospho-D-ribosyl)glycinamide from N(1)-(5-phospho-D-ribosyl)glycinamide (10-formyl THF route): step 1/1.</text>
</comment>
<dbReference type="RefSeq" id="WP_287272479.1">
    <property type="nucleotide sequence ID" value="NZ_JAMYMY010000047.1"/>
</dbReference>
<dbReference type="CDD" id="cd08653">
    <property type="entry name" value="FMT_core_like_3"/>
    <property type="match status" value="1"/>
</dbReference>
<protein>
    <recommendedName>
        <fullName evidence="2">phosphoribosylglycinamide formyltransferase 1</fullName>
        <ecNumber evidence="2">2.1.2.2</ecNumber>
    </recommendedName>
</protein>
<keyword evidence="4" id="KW-0658">Purine biosynthesis</keyword>
<dbReference type="InterPro" id="IPR036477">
    <property type="entry name" value="Formyl_transf_N_sf"/>
</dbReference>
<dbReference type="PANTHER" id="PTHR43369:SF2">
    <property type="entry name" value="PHOSPHORIBOSYLGLYCINAMIDE FORMYLTRANSFERASE"/>
    <property type="match status" value="1"/>
</dbReference>
<name>A0ABV1YLK0_9HYPH</name>
<dbReference type="Gene3D" id="3.40.50.170">
    <property type="entry name" value="Formyl transferase, N-terminal domain"/>
    <property type="match status" value="1"/>
</dbReference>
<dbReference type="EC" id="2.1.2.2" evidence="2"/>
<keyword evidence="3 6" id="KW-0808">Transferase</keyword>
<organism evidence="6 7">
    <name type="scientific">Mesorhizobium opportunistum</name>
    <dbReference type="NCBI Taxonomy" id="593909"/>
    <lineage>
        <taxon>Bacteria</taxon>
        <taxon>Pseudomonadati</taxon>
        <taxon>Pseudomonadota</taxon>
        <taxon>Alphaproteobacteria</taxon>
        <taxon>Hyphomicrobiales</taxon>
        <taxon>Phyllobacteriaceae</taxon>
        <taxon>Mesorhizobium</taxon>
    </lineage>
</organism>
<accession>A0ABV1YLK0</accession>
<keyword evidence="7" id="KW-1185">Reference proteome</keyword>
<proteinExistence type="predicted"/>
<sequence length="260" mass="28379">MAASQSSPRPIVVVTGGGQHVWAMINAIADRVGPVSVVLETPESKKQLLIGRARRQGWISAIGQLGTMVLSRLGKRFLVSHAARLIAEEKLETEPRRDQEIIHVASANGPECLEAIQKLQPGVVLLNGCRLLSKDMLARMPCPVLNYHAGITPKYRGMNGGYWALTSGDRQNFGTTVHLVDAGVDTGAVLKQVRGQPKPGDTISSYALRQTAFSLDICVEAVSDVLAGKLTTFDPGLPSRQWYHPTIWFYVWTGIRTGIW</sequence>
<reference evidence="6 7" key="1">
    <citation type="journal article" date="2024" name="Proc. Natl. Acad. Sci. U.S.A.">
        <title>The evolutionary genomics of adaptation to stress in wild rhizobium bacteria.</title>
        <authorList>
            <person name="Kehlet-Delgado H."/>
            <person name="Montoya A.P."/>
            <person name="Jensen K.T."/>
            <person name="Wendlandt C.E."/>
            <person name="Dexheimer C."/>
            <person name="Roberts M."/>
            <person name="Torres Martinez L."/>
            <person name="Friesen M.L."/>
            <person name="Griffitts J.S."/>
            <person name="Porter S.S."/>
        </authorList>
    </citation>
    <scope>NUCLEOTIDE SEQUENCE [LARGE SCALE GENOMIC DNA]</scope>
    <source>
        <strain evidence="6 7">M0729</strain>
    </source>
</reference>
<evidence type="ECO:0000256" key="3">
    <source>
        <dbReference type="ARBA" id="ARBA00022679"/>
    </source>
</evidence>
<dbReference type="InterPro" id="IPR002376">
    <property type="entry name" value="Formyl_transf_N"/>
</dbReference>
<evidence type="ECO:0000256" key="4">
    <source>
        <dbReference type="ARBA" id="ARBA00022755"/>
    </source>
</evidence>
<evidence type="ECO:0000256" key="2">
    <source>
        <dbReference type="ARBA" id="ARBA00012254"/>
    </source>
</evidence>
<evidence type="ECO:0000313" key="7">
    <source>
        <dbReference type="Proteomes" id="UP001464387"/>
    </source>
</evidence>
<dbReference type="EMBL" id="JAMYPJ010000042">
    <property type="protein sequence ID" value="MER8936074.1"/>
    <property type="molecule type" value="Genomic_DNA"/>
</dbReference>
<comment type="caution">
    <text evidence="6">The sequence shown here is derived from an EMBL/GenBank/DDBJ whole genome shotgun (WGS) entry which is preliminary data.</text>
</comment>
<feature type="domain" description="Formyl transferase N-terminal" evidence="5">
    <location>
        <begin position="11"/>
        <end position="219"/>
    </location>
</feature>
<evidence type="ECO:0000256" key="1">
    <source>
        <dbReference type="ARBA" id="ARBA00005054"/>
    </source>
</evidence>
<dbReference type="PANTHER" id="PTHR43369">
    <property type="entry name" value="PHOSPHORIBOSYLGLYCINAMIDE FORMYLTRANSFERASE"/>
    <property type="match status" value="1"/>
</dbReference>
<evidence type="ECO:0000313" key="6">
    <source>
        <dbReference type="EMBL" id="MER8936074.1"/>
    </source>
</evidence>
<dbReference type="GO" id="GO:0016740">
    <property type="term" value="F:transferase activity"/>
    <property type="evidence" value="ECO:0007669"/>
    <property type="project" value="UniProtKB-KW"/>
</dbReference>
<dbReference type="SUPFAM" id="SSF53328">
    <property type="entry name" value="Formyltransferase"/>
    <property type="match status" value="1"/>
</dbReference>
<dbReference type="Proteomes" id="UP001464387">
    <property type="component" value="Unassembled WGS sequence"/>
</dbReference>
<gene>
    <name evidence="6" type="ORF">NKI33_24325</name>
</gene>
<dbReference type="Pfam" id="PF00551">
    <property type="entry name" value="Formyl_trans_N"/>
    <property type="match status" value="1"/>
</dbReference>